<dbReference type="NCBIfam" id="TIGR01326">
    <property type="entry name" value="OAH_OAS_sulfhy"/>
    <property type="match status" value="1"/>
</dbReference>
<dbReference type="Gene3D" id="3.90.1150.10">
    <property type="entry name" value="Aspartate Aminotransferase, domain 1"/>
    <property type="match status" value="1"/>
</dbReference>
<keyword evidence="3 4" id="KW-0663">Pyridoxal phosphate</keyword>
<gene>
    <name evidence="5" type="ORF">BAU18_001273</name>
</gene>
<evidence type="ECO:0000256" key="1">
    <source>
        <dbReference type="ARBA" id="ARBA00001933"/>
    </source>
</evidence>
<dbReference type="EMBL" id="MAEI02000001">
    <property type="protein sequence ID" value="MEO1781686.1"/>
    <property type="molecule type" value="Genomic_DNA"/>
</dbReference>
<comment type="cofactor">
    <cofactor evidence="1 4">
        <name>pyridoxal 5'-phosphate</name>
        <dbReference type="ChEBI" id="CHEBI:597326"/>
    </cofactor>
</comment>
<dbReference type="Proteomes" id="UP001429357">
    <property type="component" value="Unassembled WGS sequence"/>
</dbReference>
<dbReference type="CDD" id="cd00614">
    <property type="entry name" value="CGS_like"/>
    <property type="match status" value="1"/>
</dbReference>
<dbReference type="InterPro" id="IPR015421">
    <property type="entry name" value="PyrdxlP-dep_Trfase_major"/>
</dbReference>
<organism evidence="5 6">
    <name type="scientific">Enterococcus diestrammenae</name>
    <dbReference type="NCBI Taxonomy" id="1155073"/>
    <lineage>
        <taxon>Bacteria</taxon>
        <taxon>Bacillati</taxon>
        <taxon>Bacillota</taxon>
        <taxon>Bacilli</taxon>
        <taxon>Lactobacillales</taxon>
        <taxon>Enterococcaceae</taxon>
        <taxon>Enterococcus</taxon>
    </lineage>
</organism>
<protein>
    <submittedName>
        <fullName evidence="5">O-acetylhomoserine (Thiol)-lyase</fullName>
    </submittedName>
</protein>
<evidence type="ECO:0000256" key="3">
    <source>
        <dbReference type="ARBA" id="ARBA00022898"/>
    </source>
</evidence>
<dbReference type="PANTHER" id="PTHR43797:SF3">
    <property type="entry name" value="O-ACETYLHOMOSERINE SULFHYDRYLASE"/>
    <property type="match status" value="1"/>
</dbReference>
<dbReference type="PIRSF" id="PIRSF001434">
    <property type="entry name" value="CGS"/>
    <property type="match status" value="1"/>
</dbReference>
<dbReference type="PANTHER" id="PTHR43797">
    <property type="entry name" value="HOMOCYSTEINE/CYSTEINE SYNTHASE"/>
    <property type="match status" value="1"/>
</dbReference>
<evidence type="ECO:0000313" key="5">
    <source>
        <dbReference type="EMBL" id="MEO1781686.1"/>
    </source>
</evidence>
<comment type="caution">
    <text evidence="5">The sequence shown here is derived from an EMBL/GenBank/DDBJ whole genome shotgun (WGS) entry which is preliminary data.</text>
</comment>
<accession>A0ABV0F502</accession>
<dbReference type="SUPFAM" id="SSF53383">
    <property type="entry name" value="PLP-dependent transferases"/>
    <property type="match status" value="1"/>
</dbReference>
<dbReference type="InterPro" id="IPR006235">
    <property type="entry name" value="OAc-hSer/O-AcSer_sulfhydrylase"/>
</dbReference>
<dbReference type="InterPro" id="IPR015422">
    <property type="entry name" value="PyrdxlP-dep_Trfase_small"/>
</dbReference>
<evidence type="ECO:0000313" key="6">
    <source>
        <dbReference type="Proteomes" id="UP001429357"/>
    </source>
</evidence>
<evidence type="ECO:0000256" key="2">
    <source>
        <dbReference type="ARBA" id="ARBA00009077"/>
    </source>
</evidence>
<evidence type="ECO:0000256" key="4">
    <source>
        <dbReference type="RuleBase" id="RU362118"/>
    </source>
</evidence>
<sequence>MPVSSFLANMLWQYLDNCEAMIDDEFMNKLANIATELKTGGIDMEFETKCLHAGYTPKNGEPRVLPITQSTTFTYDSTEAIGKLFDLEEAGYFYTRLANPTTGAVEAKIAALEGGVGALCTSSGQAATFLAILNILESGDHLVASSCIYGGSYNLLAHTFQKMGIQVTFVDQDLPLAELQKALQPNTKAVFAETIANPAMRVLDIEKFAQLAHDHQVPFIIDNTFATPYFCRPIEFGADIVIHSTTKYLDGHAVATGGVIVDSGKFPWDNGKFPQLSTPDETYHGIVYTETFGAAAYITKARVQLMRDLGATPSPQNSFYLNLGMETLPVRMDRHFENAMAVAQFIQEQKTIATVTYPGLPGDTSYELKEKYLPRGLCGVISFEITAGRKAAAQWLDALKMVSREVHVADIRTCALHPATSTHRQMSDEELTAAGISPGLIRISVGIENIQDILADLAQAFEQMEG</sequence>
<dbReference type="InterPro" id="IPR000277">
    <property type="entry name" value="Cys/Met-Metab_PyrdxlP-dep_enz"/>
</dbReference>
<keyword evidence="6" id="KW-1185">Reference proteome</keyword>
<name>A0ABV0F502_9ENTE</name>
<reference evidence="6" key="1">
    <citation type="submission" date="2016-06" db="EMBL/GenBank/DDBJ databases">
        <title>Four novel species of enterococci isolated from chicken manure.</title>
        <authorList>
            <person name="Van Tyne D."/>
        </authorList>
    </citation>
    <scope>NUCLEOTIDE SEQUENCE [LARGE SCALE GENOMIC DNA]</scope>
    <source>
        <strain evidence="6">JM9A</strain>
    </source>
</reference>
<dbReference type="InterPro" id="IPR015424">
    <property type="entry name" value="PyrdxlP-dep_Trfase"/>
</dbReference>
<dbReference type="Pfam" id="PF01053">
    <property type="entry name" value="Cys_Met_Meta_PP"/>
    <property type="match status" value="1"/>
</dbReference>
<dbReference type="Gene3D" id="3.40.640.10">
    <property type="entry name" value="Type I PLP-dependent aspartate aminotransferase-like (Major domain)"/>
    <property type="match status" value="1"/>
</dbReference>
<comment type="similarity">
    <text evidence="2 4">Belongs to the trans-sulfuration enzymes family.</text>
</comment>
<reference evidence="5 6" key="2">
    <citation type="submission" date="2024-02" db="EMBL/GenBank/DDBJ databases">
        <title>The Genome Sequence of Enterococcus diestrammenae JM9A.</title>
        <authorList>
            <person name="Earl A."/>
            <person name="Manson A."/>
            <person name="Gilmore M."/>
            <person name="Sanders J."/>
            <person name="Shea T."/>
            <person name="Howe W."/>
            <person name="Livny J."/>
            <person name="Cuomo C."/>
            <person name="Neafsey D."/>
            <person name="Birren B."/>
        </authorList>
    </citation>
    <scope>NUCLEOTIDE SEQUENCE [LARGE SCALE GENOMIC DNA]</scope>
    <source>
        <strain evidence="5 6">JM9A</strain>
    </source>
</reference>
<proteinExistence type="inferred from homology"/>